<evidence type="ECO:0000256" key="1">
    <source>
        <dbReference type="SAM" id="Phobius"/>
    </source>
</evidence>
<evidence type="ECO:0000313" key="2">
    <source>
        <dbReference type="EMBL" id="SMG30463.1"/>
    </source>
</evidence>
<evidence type="ECO:0000313" key="3">
    <source>
        <dbReference type="Proteomes" id="UP000192980"/>
    </source>
</evidence>
<dbReference type="STRING" id="561061.SAMN05660862_2035"/>
<keyword evidence="1" id="KW-0472">Membrane</keyword>
<protein>
    <submittedName>
        <fullName evidence="2">Uncharacterized protein</fullName>
    </submittedName>
</protein>
<organism evidence="2 3">
    <name type="scientific">Sphingobacterium psychroaquaticum</name>
    <dbReference type="NCBI Taxonomy" id="561061"/>
    <lineage>
        <taxon>Bacteria</taxon>
        <taxon>Pseudomonadati</taxon>
        <taxon>Bacteroidota</taxon>
        <taxon>Sphingobacteriia</taxon>
        <taxon>Sphingobacteriales</taxon>
        <taxon>Sphingobacteriaceae</taxon>
        <taxon>Sphingobacterium</taxon>
    </lineage>
</organism>
<keyword evidence="1" id="KW-0812">Transmembrane</keyword>
<reference evidence="2 3" key="1">
    <citation type="submission" date="2017-04" db="EMBL/GenBank/DDBJ databases">
        <authorList>
            <person name="Afonso C.L."/>
            <person name="Miller P.J."/>
            <person name="Scott M.A."/>
            <person name="Spackman E."/>
            <person name="Goraichik I."/>
            <person name="Dimitrov K.M."/>
            <person name="Suarez D.L."/>
            <person name="Swayne D.E."/>
        </authorList>
    </citation>
    <scope>NUCLEOTIDE SEQUENCE [LARGE SCALE GENOMIC DNA]</scope>
    <source>
        <strain evidence="2 3">DSM 22418</strain>
    </source>
</reference>
<dbReference type="AlphaFoldDB" id="A0A1X7JR56"/>
<feature type="transmembrane region" description="Helical" evidence="1">
    <location>
        <begin position="26"/>
        <end position="46"/>
    </location>
</feature>
<dbReference type="EMBL" id="FXAU01000003">
    <property type="protein sequence ID" value="SMG30463.1"/>
    <property type="molecule type" value="Genomic_DNA"/>
</dbReference>
<sequence>MPKDLKKYHLTFFKPFAKLKTFEIDAFVLFQHLMTIIKIYLLKIFFNRNFAPKYA</sequence>
<gene>
    <name evidence="2" type="ORF">SAMN05660862_2035</name>
</gene>
<keyword evidence="1" id="KW-1133">Transmembrane helix</keyword>
<proteinExistence type="predicted"/>
<dbReference type="Proteomes" id="UP000192980">
    <property type="component" value="Unassembled WGS sequence"/>
</dbReference>
<accession>A0A1X7JR56</accession>
<name>A0A1X7JR56_9SPHI</name>
<keyword evidence="3" id="KW-1185">Reference proteome</keyword>